<sequence>MSESRCLGQEVPVFSEKEVSICSERRKQVEKMLTSFWNISICFPSLHIL</sequence>
<organism evidence="1 2">
    <name type="scientific">Bacteroides fragilis str. 3976T8</name>
    <dbReference type="NCBI Taxonomy" id="1339314"/>
    <lineage>
        <taxon>Bacteria</taxon>
        <taxon>Pseudomonadati</taxon>
        <taxon>Bacteroidota</taxon>
        <taxon>Bacteroidia</taxon>
        <taxon>Bacteroidales</taxon>
        <taxon>Bacteroidaceae</taxon>
        <taxon>Bacteroides</taxon>
    </lineage>
</organism>
<gene>
    <name evidence="1" type="ORF">M123_1379</name>
</gene>
<proteinExistence type="predicted"/>
<comment type="caution">
    <text evidence="1">The sequence shown here is derived from an EMBL/GenBank/DDBJ whole genome shotgun (WGS) entry which is preliminary data.</text>
</comment>
<evidence type="ECO:0000313" key="1">
    <source>
        <dbReference type="EMBL" id="EXZ74029.1"/>
    </source>
</evidence>
<protein>
    <submittedName>
        <fullName evidence="1">Uncharacterized protein</fullName>
    </submittedName>
</protein>
<reference evidence="1 2" key="1">
    <citation type="submission" date="2014-02" db="EMBL/GenBank/DDBJ databases">
        <authorList>
            <person name="Sears C."/>
            <person name="Carroll K."/>
            <person name="Sack B.R."/>
            <person name="Qadri F."/>
            <person name="Myers L.L."/>
            <person name="Chung G.-T."/>
            <person name="Escheverria P."/>
            <person name="Fraser C.M."/>
            <person name="Sadzewicz L."/>
            <person name="Shefchek K.A."/>
            <person name="Tallon L."/>
            <person name="Das S.P."/>
            <person name="Daugherty S."/>
            <person name="Mongodin E.F."/>
        </authorList>
    </citation>
    <scope>NUCLEOTIDE SEQUENCE [LARGE SCALE GENOMIC DNA]</scope>
    <source>
        <strain evidence="1 2">3976T8</strain>
    </source>
</reference>
<dbReference type="AlphaFoldDB" id="A0A016CRN7"/>
<dbReference type="Proteomes" id="UP000020938">
    <property type="component" value="Unassembled WGS sequence"/>
</dbReference>
<name>A0A016CRN7_BACFG</name>
<dbReference type="PATRIC" id="fig|1339314.3.peg.1601"/>
<accession>A0A016CRN7</accession>
<evidence type="ECO:0000313" key="2">
    <source>
        <dbReference type="Proteomes" id="UP000020938"/>
    </source>
</evidence>
<dbReference type="EMBL" id="JGDS01000044">
    <property type="protein sequence ID" value="EXZ74029.1"/>
    <property type="molecule type" value="Genomic_DNA"/>
</dbReference>